<organism evidence="1 2">
    <name type="scientific">Rubroshorea leprosula</name>
    <dbReference type="NCBI Taxonomy" id="152421"/>
    <lineage>
        <taxon>Eukaryota</taxon>
        <taxon>Viridiplantae</taxon>
        <taxon>Streptophyta</taxon>
        <taxon>Embryophyta</taxon>
        <taxon>Tracheophyta</taxon>
        <taxon>Spermatophyta</taxon>
        <taxon>Magnoliopsida</taxon>
        <taxon>eudicotyledons</taxon>
        <taxon>Gunneridae</taxon>
        <taxon>Pentapetalae</taxon>
        <taxon>rosids</taxon>
        <taxon>malvids</taxon>
        <taxon>Malvales</taxon>
        <taxon>Dipterocarpaceae</taxon>
        <taxon>Rubroshorea</taxon>
    </lineage>
</organism>
<comment type="caution">
    <text evidence="1">The sequence shown here is derived from an EMBL/GenBank/DDBJ whole genome shotgun (WGS) entry which is preliminary data.</text>
</comment>
<dbReference type="AlphaFoldDB" id="A0AAV5IPX0"/>
<keyword evidence="2" id="KW-1185">Reference proteome</keyword>
<gene>
    <name evidence="1" type="ORF">SLEP1_g16127</name>
</gene>
<dbReference type="EMBL" id="BPVZ01000021">
    <property type="protein sequence ID" value="GKV03891.1"/>
    <property type="molecule type" value="Genomic_DNA"/>
</dbReference>
<name>A0AAV5IPX0_9ROSI</name>
<sequence>MAHTSEALYERQRPKAISPLLSNLQKSTVVERLKGFNFGVLRIKGGEEMGRIERLGIYLGSFFFCFLLLV</sequence>
<protein>
    <submittedName>
        <fullName evidence="1">Uncharacterized protein</fullName>
    </submittedName>
</protein>
<evidence type="ECO:0000313" key="1">
    <source>
        <dbReference type="EMBL" id="GKV03891.1"/>
    </source>
</evidence>
<accession>A0AAV5IPX0</accession>
<reference evidence="1 2" key="1">
    <citation type="journal article" date="2021" name="Commun. Biol.">
        <title>The genome of Shorea leprosula (Dipterocarpaceae) highlights the ecological relevance of drought in aseasonal tropical rainforests.</title>
        <authorList>
            <person name="Ng K.K.S."/>
            <person name="Kobayashi M.J."/>
            <person name="Fawcett J.A."/>
            <person name="Hatakeyama M."/>
            <person name="Paape T."/>
            <person name="Ng C.H."/>
            <person name="Ang C.C."/>
            <person name="Tnah L.H."/>
            <person name="Lee C.T."/>
            <person name="Nishiyama T."/>
            <person name="Sese J."/>
            <person name="O'Brien M.J."/>
            <person name="Copetti D."/>
            <person name="Mohd Noor M.I."/>
            <person name="Ong R.C."/>
            <person name="Putra M."/>
            <person name="Sireger I.Z."/>
            <person name="Indrioko S."/>
            <person name="Kosugi Y."/>
            <person name="Izuno A."/>
            <person name="Isagi Y."/>
            <person name="Lee S.L."/>
            <person name="Shimizu K.K."/>
        </authorList>
    </citation>
    <scope>NUCLEOTIDE SEQUENCE [LARGE SCALE GENOMIC DNA]</scope>
    <source>
        <strain evidence="1">214</strain>
    </source>
</reference>
<dbReference type="Proteomes" id="UP001054252">
    <property type="component" value="Unassembled WGS sequence"/>
</dbReference>
<proteinExistence type="predicted"/>
<evidence type="ECO:0000313" key="2">
    <source>
        <dbReference type="Proteomes" id="UP001054252"/>
    </source>
</evidence>